<dbReference type="Proteomes" id="UP000251341">
    <property type="component" value="Unassembled WGS sequence"/>
</dbReference>
<dbReference type="Pfam" id="PF00300">
    <property type="entry name" value="His_Phos_1"/>
    <property type="match status" value="1"/>
</dbReference>
<dbReference type="CDD" id="cd07040">
    <property type="entry name" value="HP"/>
    <property type="match status" value="1"/>
</dbReference>
<protein>
    <recommendedName>
        <fullName evidence="4">Histidine phosphatase family protein</fullName>
    </recommendedName>
</protein>
<proteinExistence type="predicted"/>
<dbReference type="Gene3D" id="3.40.50.1240">
    <property type="entry name" value="Phosphoglycerate mutase-like"/>
    <property type="match status" value="1"/>
</dbReference>
<dbReference type="EMBL" id="NESP01000001">
    <property type="protein sequence ID" value="PUE58527.1"/>
    <property type="molecule type" value="Genomic_DNA"/>
</dbReference>
<organism evidence="2 3">
    <name type="scientific">Limnohabitans curvus</name>
    <dbReference type="NCBI Taxonomy" id="323423"/>
    <lineage>
        <taxon>Bacteria</taxon>
        <taxon>Pseudomonadati</taxon>
        <taxon>Pseudomonadota</taxon>
        <taxon>Betaproteobacteria</taxon>
        <taxon>Burkholderiales</taxon>
        <taxon>Comamonadaceae</taxon>
        <taxon>Limnohabitans</taxon>
    </lineage>
</organism>
<dbReference type="AlphaFoldDB" id="A0A315FYW2"/>
<name>A0A315FYW2_9BURK</name>
<evidence type="ECO:0008006" key="4">
    <source>
        <dbReference type="Google" id="ProtNLM"/>
    </source>
</evidence>
<gene>
    <name evidence="2" type="ORF">B9Z44_02270</name>
</gene>
<dbReference type="SUPFAM" id="SSF53254">
    <property type="entry name" value="Phosphoglycerate mutase-like"/>
    <property type="match status" value="1"/>
</dbReference>
<comment type="caution">
    <text evidence="2">The sequence shown here is derived from an EMBL/GenBank/DDBJ whole genome shotgun (WGS) entry which is preliminary data.</text>
</comment>
<dbReference type="InterPro" id="IPR029033">
    <property type="entry name" value="His_PPase_superfam"/>
</dbReference>
<reference evidence="2 3" key="1">
    <citation type="submission" date="2017-04" db="EMBL/GenBank/DDBJ databases">
        <title>Unexpected and diverse lifestyles within the genus Limnohabitans.</title>
        <authorList>
            <person name="Kasalicky V."/>
            <person name="Mehrshad M."/>
            <person name="Andrei S.-A."/>
            <person name="Salcher M."/>
            <person name="Kratochvilova H."/>
            <person name="Simek K."/>
            <person name="Ghai R."/>
        </authorList>
    </citation>
    <scope>NUCLEOTIDE SEQUENCE [LARGE SCALE GENOMIC DNA]</scope>
    <source>
        <strain evidence="2 3">MWH-C5</strain>
    </source>
</reference>
<keyword evidence="3" id="KW-1185">Reference proteome</keyword>
<evidence type="ECO:0000313" key="2">
    <source>
        <dbReference type="EMBL" id="PUE58527.1"/>
    </source>
</evidence>
<dbReference type="RefSeq" id="WP_108401592.1">
    <property type="nucleotide sequence ID" value="NZ_NESP01000001.1"/>
</dbReference>
<sequence length="200" mass="22131">MNNTHIGNGMRWKKIIVSGMCLLASLCSHASDLSEKLQSSDYVLLMRHTRAPGIGDPSNYTLDDCKTQRNLSAEGRQHAAAIGDWLRRQGIKAAEVHSSAWCRCKDTAELLKFDSFKVEASLASFFDDMRKAKDTTQALERFISEKVKTKGAKALILVTHHVNIYEFMGENIASGDLVLAKVNASGKMVSYKLIPRPTDG</sequence>
<dbReference type="InterPro" id="IPR013078">
    <property type="entry name" value="His_Pase_superF_clade-1"/>
</dbReference>
<accession>A0A315FYW2</accession>
<feature type="signal peptide" evidence="1">
    <location>
        <begin position="1"/>
        <end position="30"/>
    </location>
</feature>
<evidence type="ECO:0000256" key="1">
    <source>
        <dbReference type="SAM" id="SignalP"/>
    </source>
</evidence>
<evidence type="ECO:0000313" key="3">
    <source>
        <dbReference type="Proteomes" id="UP000251341"/>
    </source>
</evidence>
<keyword evidence="1" id="KW-0732">Signal</keyword>
<feature type="chain" id="PRO_5016303382" description="Histidine phosphatase family protein" evidence="1">
    <location>
        <begin position="31"/>
        <end position="200"/>
    </location>
</feature>